<accession>A0A2G8S9Y3</accession>
<dbReference type="InterPro" id="IPR001810">
    <property type="entry name" value="F-box_dom"/>
</dbReference>
<gene>
    <name evidence="3" type="ORF">GSI_07262</name>
</gene>
<protein>
    <recommendedName>
        <fullName evidence="2">F-box domain-containing protein</fullName>
    </recommendedName>
</protein>
<proteinExistence type="predicted"/>
<organism evidence="3 4">
    <name type="scientific">Ganoderma sinense ZZ0214-1</name>
    <dbReference type="NCBI Taxonomy" id="1077348"/>
    <lineage>
        <taxon>Eukaryota</taxon>
        <taxon>Fungi</taxon>
        <taxon>Dikarya</taxon>
        <taxon>Basidiomycota</taxon>
        <taxon>Agaricomycotina</taxon>
        <taxon>Agaricomycetes</taxon>
        <taxon>Polyporales</taxon>
        <taxon>Polyporaceae</taxon>
        <taxon>Ganoderma</taxon>
    </lineage>
</organism>
<reference evidence="3 4" key="1">
    <citation type="journal article" date="2015" name="Sci. Rep.">
        <title>Chromosome-level genome map provides insights into diverse defense mechanisms in the medicinal fungus Ganoderma sinense.</title>
        <authorList>
            <person name="Zhu Y."/>
            <person name="Xu J."/>
            <person name="Sun C."/>
            <person name="Zhou S."/>
            <person name="Xu H."/>
            <person name="Nelson D.R."/>
            <person name="Qian J."/>
            <person name="Song J."/>
            <person name="Luo H."/>
            <person name="Xiang L."/>
            <person name="Li Y."/>
            <person name="Xu Z."/>
            <person name="Ji A."/>
            <person name="Wang L."/>
            <person name="Lu S."/>
            <person name="Hayward A."/>
            <person name="Sun W."/>
            <person name="Li X."/>
            <person name="Schwartz D.C."/>
            <person name="Wang Y."/>
            <person name="Chen S."/>
        </authorList>
    </citation>
    <scope>NUCLEOTIDE SEQUENCE [LARGE SCALE GENOMIC DNA]</scope>
    <source>
        <strain evidence="3 4">ZZ0214-1</strain>
    </source>
</reference>
<dbReference type="OrthoDB" id="2322499at2759"/>
<dbReference type="AlphaFoldDB" id="A0A2G8S9Y3"/>
<dbReference type="PROSITE" id="PS50181">
    <property type="entry name" value="FBOX"/>
    <property type="match status" value="1"/>
</dbReference>
<keyword evidence="4" id="KW-1185">Reference proteome</keyword>
<dbReference type="STRING" id="1077348.A0A2G8S9Y3"/>
<evidence type="ECO:0000256" key="1">
    <source>
        <dbReference type="SAM" id="MobiDB-lite"/>
    </source>
</evidence>
<sequence>MPKISKKSRAYKKPRLGPSSANTKAKNESKHTAGAAGINSDQHRKTVEKTGPFMSLPVDVFLEIATYCHPLDLLRLSRVSKKLRPVVFAKRNRSVWICARNSLDPPMPACPEDLSEPKYAFLVFDPVCMVCGTTSSKTDYGAGIKLCEDCWKTHVKEGYTIIRELEPQMRRDRSLKSAICNLLPEVVGSFRYYVLNRDRDAVRQTPLLKFYQPEIVARAKEYYAISQASDGDIRALEEYVERREARTLERVKFHSALFTWGYDYVRAQEAGEFASLIDKLSSGLTEICSKLDSIQPAMI</sequence>
<feature type="compositionally biased region" description="Basic residues" evidence="1">
    <location>
        <begin position="1"/>
        <end position="15"/>
    </location>
</feature>
<dbReference type="Pfam" id="PF00646">
    <property type="entry name" value="F-box"/>
    <property type="match status" value="1"/>
</dbReference>
<feature type="domain" description="F-box" evidence="2">
    <location>
        <begin position="50"/>
        <end position="99"/>
    </location>
</feature>
<dbReference type="SUPFAM" id="SSF81383">
    <property type="entry name" value="F-box domain"/>
    <property type="match status" value="1"/>
</dbReference>
<dbReference type="Proteomes" id="UP000230002">
    <property type="component" value="Unassembled WGS sequence"/>
</dbReference>
<evidence type="ECO:0000259" key="2">
    <source>
        <dbReference type="PROSITE" id="PS50181"/>
    </source>
</evidence>
<name>A0A2G8S9Y3_9APHY</name>
<evidence type="ECO:0000313" key="3">
    <source>
        <dbReference type="EMBL" id="PIL30562.1"/>
    </source>
</evidence>
<dbReference type="InterPro" id="IPR036047">
    <property type="entry name" value="F-box-like_dom_sf"/>
</dbReference>
<evidence type="ECO:0000313" key="4">
    <source>
        <dbReference type="Proteomes" id="UP000230002"/>
    </source>
</evidence>
<dbReference type="EMBL" id="AYKW01000014">
    <property type="protein sequence ID" value="PIL30562.1"/>
    <property type="molecule type" value="Genomic_DNA"/>
</dbReference>
<comment type="caution">
    <text evidence="3">The sequence shown here is derived from an EMBL/GenBank/DDBJ whole genome shotgun (WGS) entry which is preliminary data.</text>
</comment>
<feature type="region of interest" description="Disordered" evidence="1">
    <location>
        <begin position="1"/>
        <end position="44"/>
    </location>
</feature>
<dbReference type="CDD" id="cd09917">
    <property type="entry name" value="F-box_SF"/>
    <property type="match status" value="1"/>
</dbReference>